<dbReference type="InterPro" id="IPR003121">
    <property type="entry name" value="SWIB_MDM2_domain"/>
</dbReference>
<sequence length="137" mass="14916">MSSTSRVFHGCRALLAAAKAGTPKSSAAKTTAKSKTRSSSSPPPPPKQPRQLARSTGILKPVPVSPALRNFLGAPESSRTNAVKKVWEYIKAHELQNPANRKEIYCDDMLKTIFEGKEKVGFLEIGRLLSAHFVKTD</sequence>
<feature type="compositionally biased region" description="Low complexity" evidence="1">
    <location>
        <begin position="19"/>
        <end position="40"/>
    </location>
</feature>
<dbReference type="SUPFAM" id="SSF47592">
    <property type="entry name" value="SWIB/MDM2 domain"/>
    <property type="match status" value="1"/>
</dbReference>
<gene>
    <name evidence="3" type="ORF">Din_004877</name>
</gene>
<dbReference type="EMBL" id="GHES01004877">
    <property type="protein sequence ID" value="MPA35436.1"/>
    <property type="molecule type" value="Transcribed_RNA"/>
</dbReference>
<feature type="domain" description="DM2" evidence="2">
    <location>
        <begin position="57"/>
        <end position="135"/>
    </location>
</feature>
<accession>A0A5B6YVQ9</accession>
<evidence type="ECO:0000256" key="1">
    <source>
        <dbReference type="SAM" id="MobiDB-lite"/>
    </source>
</evidence>
<dbReference type="InterPro" id="IPR036885">
    <property type="entry name" value="SWIB_MDM2_dom_sf"/>
</dbReference>
<dbReference type="CDD" id="cd10567">
    <property type="entry name" value="SWIB-MDM2_like"/>
    <property type="match status" value="1"/>
</dbReference>
<dbReference type="Gene3D" id="1.10.245.10">
    <property type="entry name" value="SWIB/MDM2 domain"/>
    <property type="match status" value="1"/>
</dbReference>
<dbReference type="AlphaFoldDB" id="A0A5B6YVQ9"/>
<reference evidence="3" key="1">
    <citation type="submission" date="2019-08" db="EMBL/GenBank/DDBJ databases">
        <title>Reference gene set and small RNA set construction with multiple tissues from Davidia involucrata Baill.</title>
        <authorList>
            <person name="Yang H."/>
            <person name="Zhou C."/>
            <person name="Li G."/>
            <person name="Wang J."/>
            <person name="Gao P."/>
            <person name="Wang M."/>
            <person name="Wang R."/>
            <person name="Zhao Y."/>
        </authorList>
    </citation>
    <scope>NUCLEOTIDE SEQUENCE</scope>
    <source>
        <tissue evidence="3">Mixed with DoveR01_LX</tissue>
    </source>
</reference>
<dbReference type="InterPro" id="IPR019835">
    <property type="entry name" value="SWIB_domain"/>
</dbReference>
<name>A0A5B6YVQ9_DAVIN</name>
<organism evidence="3">
    <name type="scientific">Davidia involucrata</name>
    <name type="common">Dove tree</name>
    <dbReference type="NCBI Taxonomy" id="16924"/>
    <lineage>
        <taxon>Eukaryota</taxon>
        <taxon>Viridiplantae</taxon>
        <taxon>Streptophyta</taxon>
        <taxon>Embryophyta</taxon>
        <taxon>Tracheophyta</taxon>
        <taxon>Spermatophyta</taxon>
        <taxon>Magnoliopsida</taxon>
        <taxon>eudicotyledons</taxon>
        <taxon>Gunneridae</taxon>
        <taxon>Pentapetalae</taxon>
        <taxon>asterids</taxon>
        <taxon>Cornales</taxon>
        <taxon>Nyssaceae</taxon>
        <taxon>Davidia</taxon>
    </lineage>
</organism>
<proteinExistence type="predicted"/>
<feature type="region of interest" description="Disordered" evidence="1">
    <location>
        <begin position="19"/>
        <end position="58"/>
    </location>
</feature>
<evidence type="ECO:0000259" key="2">
    <source>
        <dbReference type="PROSITE" id="PS51925"/>
    </source>
</evidence>
<dbReference type="PANTHER" id="PTHR13844">
    <property type="entry name" value="SWI/SNF-RELATED MATRIX-ASSOCIATED ACTIN-DEPENDENT REGULATOR OF CHROMATIN SUBFAMILY D"/>
    <property type="match status" value="1"/>
</dbReference>
<dbReference type="SMART" id="SM00151">
    <property type="entry name" value="SWIB"/>
    <property type="match status" value="1"/>
</dbReference>
<protein>
    <submittedName>
        <fullName evidence="3">Putative upstream activation factor subunit spp27-like</fullName>
    </submittedName>
</protein>
<dbReference type="PROSITE" id="PS51925">
    <property type="entry name" value="SWIB_MDM2"/>
    <property type="match status" value="1"/>
</dbReference>
<dbReference type="Pfam" id="PF02201">
    <property type="entry name" value="SWIB"/>
    <property type="match status" value="1"/>
</dbReference>
<evidence type="ECO:0000313" key="3">
    <source>
        <dbReference type="EMBL" id="MPA35436.1"/>
    </source>
</evidence>